<dbReference type="AlphaFoldDB" id="A0A6G9YFU7"/>
<dbReference type="EMBL" id="CP046172">
    <property type="protein sequence ID" value="QIS12054.1"/>
    <property type="molecule type" value="Genomic_DNA"/>
</dbReference>
<reference evidence="1 2" key="1">
    <citation type="journal article" date="2019" name="ACS Chem. Biol.">
        <title>Identification and Mobilization of a Cryptic Antibiotic Biosynthesis Gene Locus from a Human-Pathogenic Nocardia Isolate.</title>
        <authorList>
            <person name="Herisse M."/>
            <person name="Ishida K."/>
            <person name="Porter J.L."/>
            <person name="Howden B."/>
            <person name="Hertweck C."/>
            <person name="Stinear T.P."/>
            <person name="Pidot S.J."/>
        </authorList>
    </citation>
    <scope>NUCLEOTIDE SEQUENCE [LARGE SCALE GENOMIC DNA]</scope>
    <source>
        <strain evidence="1 2">AUSMDU00012717</strain>
    </source>
</reference>
<dbReference type="InterPro" id="IPR023606">
    <property type="entry name" value="CoA-Trfase_III_dom_1_sf"/>
</dbReference>
<dbReference type="RefSeq" id="WP_167474789.1">
    <property type="nucleotide sequence ID" value="NZ_CP046172.1"/>
</dbReference>
<accession>A0A6G9YFU7</accession>
<dbReference type="InterPro" id="IPR003673">
    <property type="entry name" value="CoA-Trfase_fam_III"/>
</dbReference>
<dbReference type="InterPro" id="IPR050509">
    <property type="entry name" value="CoA-transferase_III"/>
</dbReference>
<protein>
    <recommendedName>
        <fullName evidence="3">CoA transferase</fullName>
    </recommendedName>
</protein>
<dbReference type="Gene3D" id="3.40.50.10540">
    <property type="entry name" value="Crotonobetainyl-coa:carnitine coa-transferase, domain 1"/>
    <property type="match status" value="1"/>
</dbReference>
<dbReference type="SUPFAM" id="SSF89796">
    <property type="entry name" value="CoA-transferase family III (CaiB/BaiF)"/>
    <property type="match status" value="2"/>
</dbReference>
<dbReference type="GO" id="GO:0003824">
    <property type="term" value="F:catalytic activity"/>
    <property type="evidence" value="ECO:0007669"/>
    <property type="project" value="InterPro"/>
</dbReference>
<keyword evidence="2" id="KW-1185">Reference proteome</keyword>
<dbReference type="Pfam" id="PF02515">
    <property type="entry name" value="CoA_transf_3"/>
    <property type="match status" value="1"/>
</dbReference>
<name>A0A6G9YFU7_9NOCA</name>
<sequence>MNTHQWLVHDYEAGIGIGSTSITSAPLGPQDPDPAGWTDPGANLAATLPVWALASGAVAAVTAASNRLRTARGLHPVQHRIDPARITAAFSSEKLLRADGRPPATFADLSGFFPTFDGWVRTHANYPHHRARLLASLGLSADAPMEHAEAEMAMRRAADIEDSAAANGAIAVRVRTEQEWALSPEGQAAASGPIVAIHPRADRTTAGLSLDASPLQPLRRIRVLDLTRVISGPVATRTLALLGADVLRVDPPRLPEIPWHYLDTCQGKRSTLLDVYAQWPAFNELLAAADVLVTGYRPGALAGISASAHPGLIHARVSAWGEVGPWGGRRGFDSIVQAATGISIVEGAPAVPGTLPAQALDHATGYLLAAGVLDALVARARDGHGRDVRVSLARTASWLLNAPHRSARHPRAALPDPAAAVAHGSTVTAAPALAEYPDYAWPAPPYGSDSPAWPVPIR</sequence>
<dbReference type="PANTHER" id="PTHR48228:SF4">
    <property type="entry name" value="BLR3030 PROTEIN"/>
    <property type="match status" value="1"/>
</dbReference>
<evidence type="ECO:0000313" key="2">
    <source>
        <dbReference type="Proteomes" id="UP000503540"/>
    </source>
</evidence>
<evidence type="ECO:0000313" key="1">
    <source>
        <dbReference type="EMBL" id="QIS12054.1"/>
    </source>
</evidence>
<dbReference type="KEGG" id="nah:F5544_20955"/>
<organism evidence="1 2">
    <name type="scientific">Nocardia arthritidis</name>
    <dbReference type="NCBI Taxonomy" id="228602"/>
    <lineage>
        <taxon>Bacteria</taxon>
        <taxon>Bacillati</taxon>
        <taxon>Actinomycetota</taxon>
        <taxon>Actinomycetes</taxon>
        <taxon>Mycobacteriales</taxon>
        <taxon>Nocardiaceae</taxon>
        <taxon>Nocardia</taxon>
    </lineage>
</organism>
<gene>
    <name evidence="1" type="ORF">F5544_20955</name>
</gene>
<dbReference type="Proteomes" id="UP000503540">
    <property type="component" value="Chromosome"/>
</dbReference>
<proteinExistence type="predicted"/>
<dbReference type="PANTHER" id="PTHR48228">
    <property type="entry name" value="SUCCINYL-COA--D-CITRAMALATE COA-TRANSFERASE"/>
    <property type="match status" value="1"/>
</dbReference>
<evidence type="ECO:0008006" key="3">
    <source>
        <dbReference type="Google" id="ProtNLM"/>
    </source>
</evidence>